<sequence>MPTFHSLVGTFNTPELFTLAFNTNDGHPLNLHVMHRAPAVGSHSWLHLSNCKKLLYATAWSDPPTLVAYAVKTPTEINQINSVPTASRSGYVTASSTAVYSAGGASGEVFALDPLTGGFAIPLKDETTYEPLQKLNFVEDVPQQDDGTVMDFGGLRHGAHSYWADEVRTSRSNGVEPHYLYTSTRGLVASTKGYVAAFSLTEDGLIRGWKGGDQDGLLALWETPTSGGWANAIQPGPTIDGTEYIAMTDSEEGLIMILSWDGQGFREAARTKLDPGTGAATAVWL</sequence>
<comment type="caution">
    <text evidence="1">The sequence shown here is derived from an EMBL/GenBank/DDBJ whole genome shotgun (WGS) entry which is preliminary data.</text>
</comment>
<organism evidence="1 2">
    <name type="scientific">Phaeomoniella chlamydospora</name>
    <name type="common">Phaeoacremonium chlamydosporum</name>
    <dbReference type="NCBI Taxonomy" id="158046"/>
    <lineage>
        <taxon>Eukaryota</taxon>
        <taxon>Fungi</taxon>
        <taxon>Dikarya</taxon>
        <taxon>Ascomycota</taxon>
        <taxon>Pezizomycotina</taxon>
        <taxon>Eurotiomycetes</taxon>
        <taxon>Chaetothyriomycetidae</taxon>
        <taxon>Phaeomoniellales</taxon>
        <taxon>Phaeomoniellaceae</taxon>
        <taxon>Phaeomoniella</taxon>
    </lineage>
</organism>
<dbReference type="Proteomes" id="UP000053317">
    <property type="component" value="Unassembled WGS sequence"/>
</dbReference>
<evidence type="ECO:0000313" key="2">
    <source>
        <dbReference type="Proteomes" id="UP000053317"/>
    </source>
</evidence>
<accession>A0A0G2ETS4</accession>
<reference evidence="1 2" key="1">
    <citation type="submission" date="2015-05" db="EMBL/GenBank/DDBJ databases">
        <title>Distinctive expansion of gene families associated with plant cell wall degradation and secondary metabolism in the genomes of grapevine trunk pathogens.</title>
        <authorList>
            <person name="Lawrence D.P."/>
            <person name="Travadon R."/>
            <person name="Rolshausen P.E."/>
            <person name="Baumgartner K."/>
        </authorList>
    </citation>
    <scope>NUCLEOTIDE SEQUENCE [LARGE SCALE GENOMIC DNA]</scope>
    <source>
        <strain evidence="1">UCRPC4</strain>
    </source>
</reference>
<reference evidence="1 2" key="2">
    <citation type="submission" date="2015-05" db="EMBL/GenBank/DDBJ databases">
        <authorList>
            <person name="Morales-Cruz A."/>
            <person name="Amrine K.C."/>
            <person name="Cantu D."/>
        </authorList>
    </citation>
    <scope>NUCLEOTIDE SEQUENCE [LARGE SCALE GENOMIC DNA]</scope>
    <source>
        <strain evidence="1">UCRPC4</strain>
    </source>
</reference>
<protein>
    <submittedName>
        <fullName evidence="1">Putative carboxy-muconate cyclase</fullName>
    </submittedName>
</protein>
<name>A0A0G2ETS4_PHACM</name>
<dbReference type="InterPro" id="IPR011044">
    <property type="entry name" value="Quino_amine_DH_bsu"/>
</dbReference>
<dbReference type="EMBL" id="LCWF01000040">
    <property type="protein sequence ID" value="KKY25594.1"/>
    <property type="molecule type" value="Genomic_DNA"/>
</dbReference>
<dbReference type="PANTHER" id="PTHR30344:SF4">
    <property type="entry name" value="CYCLASE, PUTATIVE (AFU_ORTHOLOGUE AFUA_6G11580)-RELATED"/>
    <property type="match status" value="1"/>
</dbReference>
<evidence type="ECO:0000313" key="1">
    <source>
        <dbReference type="EMBL" id="KKY25594.1"/>
    </source>
</evidence>
<dbReference type="AlphaFoldDB" id="A0A0G2ETS4"/>
<dbReference type="Gene3D" id="2.130.10.10">
    <property type="entry name" value="YVTN repeat-like/Quinoprotein amine dehydrogenase"/>
    <property type="match status" value="1"/>
</dbReference>
<dbReference type="InterPro" id="IPR050282">
    <property type="entry name" value="Cycloisomerase_2"/>
</dbReference>
<dbReference type="PANTHER" id="PTHR30344">
    <property type="entry name" value="6-PHOSPHOGLUCONOLACTONASE-RELATED"/>
    <property type="match status" value="1"/>
</dbReference>
<dbReference type="InterPro" id="IPR015943">
    <property type="entry name" value="WD40/YVTN_repeat-like_dom_sf"/>
</dbReference>
<gene>
    <name evidence="1" type="ORF">UCRPC4_g01665</name>
</gene>
<proteinExistence type="predicted"/>
<keyword evidence="2" id="KW-1185">Reference proteome</keyword>
<dbReference type="GO" id="GO:0017057">
    <property type="term" value="F:6-phosphogluconolactonase activity"/>
    <property type="evidence" value="ECO:0007669"/>
    <property type="project" value="TreeGrafter"/>
</dbReference>
<dbReference type="SUPFAM" id="SSF50969">
    <property type="entry name" value="YVTN repeat-like/Quinoprotein amine dehydrogenase"/>
    <property type="match status" value="1"/>
</dbReference>
<dbReference type="OrthoDB" id="1715191at2759"/>